<dbReference type="OrthoDB" id="408541at2759"/>
<name>A0A6J1DFG5_MOMCH</name>
<dbReference type="GO" id="GO:0008033">
    <property type="term" value="P:tRNA processing"/>
    <property type="evidence" value="ECO:0007669"/>
    <property type="project" value="UniProtKB-KW"/>
</dbReference>
<dbReference type="Proteomes" id="UP000504603">
    <property type="component" value="Unplaced"/>
</dbReference>
<evidence type="ECO:0000256" key="7">
    <source>
        <dbReference type="SAM" id="MobiDB-lite"/>
    </source>
</evidence>
<dbReference type="GO" id="GO:0016432">
    <property type="term" value="F:tRNA-uridine aminocarboxypropyltransferase activity"/>
    <property type="evidence" value="ECO:0007669"/>
    <property type="project" value="UniProtKB-EC"/>
</dbReference>
<evidence type="ECO:0000256" key="3">
    <source>
        <dbReference type="ARBA" id="ARBA00022691"/>
    </source>
</evidence>
<keyword evidence="4" id="KW-0819">tRNA processing</keyword>
<accession>A0A6J1DFG5</accession>
<organism evidence="9 10">
    <name type="scientific">Momordica charantia</name>
    <name type="common">Bitter gourd</name>
    <name type="synonym">Balsam pear</name>
    <dbReference type="NCBI Taxonomy" id="3673"/>
    <lineage>
        <taxon>Eukaryota</taxon>
        <taxon>Viridiplantae</taxon>
        <taxon>Streptophyta</taxon>
        <taxon>Embryophyta</taxon>
        <taxon>Tracheophyta</taxon>
        <taxon>Spermatophyta</taxon>
        <taxon>Magnoliopsida</taxon>
        <taxon>eudicotyledons</taxon>
        <taxon>Gunneridae</taxon>
        <taxon>Pentapetalae</taxon>
        <taxon>rosids</taxon>
        <taxon>fabids</taxon>
        <taxon>Cucurbitales</taxon>
        <taxon>Cucurbitaceae</taxon>
        <taxon>Momordiceae</taxon>
        <taxon>Momordica</taxon>
    </lineage>
</organism>
<evidence type="ECO:0000259" key="8">
    <source>
        <dbReference type="SMART" id="SM01144"/>
    </source>
</evidence>
<reference evidence="10" key="1">
    <citation type="submission" date="2025-08" db="UniProtKB">
        <authorList>
            <consortium name="RefSeq"/>
        </authorList>
    </citation>
    <scope>IDENTIFICATION</scope>
    <source>
        <strain evidence="10">OHB3-1</strain>
    </source>
</reference>
<protein>
    <recommendedName>
        <fullName evidence="1">tRNA-uridine aminocarboxypropyltransferase</fullName>
        <ecNumber evidence="1">2.5.1.25</ecNumber>
    </recommendedName>
</protein>
<feature type="region of interest" description="Disordered" evidence="7">
    <location>
        <begin position="1"/>
        <end position="34"/>
    </location>
</feature>
<evidence type="ECO:0000256" key="4">
    <source>
        <dbReference type="ARBA" id="ARBA00022694"/>
    </source>
</evidence>
<dbReference type="PANTHER" id="PTHR21392:SF0">
    <property type="entry name" value="TRNA-URIDINE AMINOCARBOXYPROPYLTRANSFERASE 2"/>
    <property type="match status" value="1"/>
</dbReference>
<proteinExistence type="inferred from homology"/>
<evidence type="ECO:0000256" key="5">
    <source>
        <dbReference type="ARBA" id="ARBA00034489"/>
    </source>
</evidence>
<dbReference type="RefSeq" id="XP_022152239.1">
    <property type="nucleotide sequence ID" value="XM_022296547.1"/>
</dbReference>
<dbReference type="PANTHER" id="PTHR21392">
    <property type="entry name" value="TRNA-URIDINE AMINOCARBOXYPROPYLTRANSFERASE 2"/>
    <property type="match status" value="1"/>
</dbReference>
<dbReference type="AlphaFoldDB" id="A0A6J1DFG5"/>
<comment type="catalytic activity">
    <reaction evidence="6">
        <text>a uridine in tRNA + S-adenosyl-L-methionine = a 3-[(3S)-3-amino-3-carboxypropyl]uridine in tRNA + S-methyl-5'-thioadenosine + H(+)</text>
        <dbReference type="Rhea" id="RHEA:62432"/>
        <dbReference type="Rhea" id="RHEA-COMP:13339"/>
        <dbReference type="Rhea" id="RHEA-COMP:16092"/>
        <dbReference type="ChEBI" id="CHEBI:15378"/>
        <dbReference type="ChEBI" id="CHEBI:17509"/>
        <dbReference type="ChEBI" id="CHEBI:59789"/>
        <dbReference type="ChEBI" id="CHEBI:65315"/>
        <dbReference type="ChEBI" id="CHEBI:82930"/>
        <dbReference type="EC" id="2.5.1.25"/>
    </reaction>
</comment>
<evidence type="ECO:0000313" key="10">
    <source>
        <dbReference type="RefSeq" id="XP_022152239.1"/>
    </source>
</evidence>
<evidence type="ECO:0000256" key="6">
    <source>
        <dbReference type="ARBA" id="ARBA00048718"/>
    </source>
</evidence>
<evidence type="ECO:0000313" key="9">
    <source>
        <dbReference type="Proteomes" id="UP000504603"/>
    </source>
</evidence>
<keyword evidence="9" id="KW-1185">Reference proteome</keyword>
<dbReference type="EC" id="2.5.1.25" evidence="1"/>
<comment type="similarity">
    <text evidence="5">Belongs to the TDD superfamily. DTWD2 family.</text>
</comment>
<dbReference type="KEGG" id="mcha:111020010"/>
<feature type="compositionally biased region" description="Gly residues" evidence="7">
    <location>
        <begin position="11"/>
        <end position="22"/>
    </location>
</feature>
<dbReference type="InterPro" id="IPR039262">
    <property type="entry name" value="DTWD2/TAPT"/>
</dbReference>
<keyword evidence="3" id="KW-0949">S-adenosyl-L-methionine</keyword>
<feature type="compositionally biased region" description="Basic residues" evidence="7">
    <location>
        <begin position="245"/>
        <end position="256"/>
    </location>
</feature>
<dbReference type="SMART" id="SM01144">
    <property type="entry name" value="DTW"/>
    <property type="match status" value="1"/>
</dbReference>
<feature type="domain" description="DTW" evidence="8">
    <location>
        <begin position="31"/>
        <end position="239"/>
    </location>
</feature>
<evidence type="ECO:0000256" key="1">
    <source>
        <dbReference type="ARBA" id="ARBA00012386"/>
    </source>
</evidence>
<feature type="region of interest" description="Disordered" evidence="7">
    <location>
        <begin position="241"/>
        <end position="262"/>
    </location>
</feature>
<sequence length="262" mass="28248">MEPMNHHDNNSGGGGGGGGGGNSSSSSAPPRRSICPNCSRPEPVCLCKFLPSPPIATRTKIIILQHPHEARHKLSTTPVLGKCLLNATTIVGRRLRPGLSELLDQSPPAVYLFPPSAASPAVDISSLDSSSPIRRGDSDLVLIAFDGTWKHAKEMVRSSEEFLSKFATRVCLDSDDNVDGGSIYDSELILRKEPHGGCVSTMEAVARCLGAVESNGAEIERRLIGVLREMVRFQAGYVKPMNPRPKLKNSKNKKKNKENEIA</sequence>
<keyword evidence="2" id="KW-0808">Transferase</keyword>
<evidence type="ECO:0000256" key="2">
    <source>
        <dbReference type="ARBA" id="ARBA00022679"/>
    </source>
</evidence>
<dbReference type="InterPro" id="IPR005636">
    <property type="entry name" value="DTW"/>
</dbReference>
<dbReference type="GeneID" id="111020010"/>
<dbReference type="Pfam" id="PF03942">
    <property type="entry name" value="DTW"/>
    <property type="match status" value="1"/>
</dbReference>
<gene>
    <name evidence="10" type="primary">LOC111020010</name>
</gene>